<feature type="transmembrane region" description="Helical" evidence="1">
    <location>
        <begin position="74"/>
        <end position="95"/>
    </location>
</feature>
<dbReference type="AlphaFoldDB" id="A0A2K8KHG0"/>
<keyword evidence="1" id="KW-1133">Transmembrane helix</keyword>
<dbReference type="RefSeq" id="WP_100254244.1">
    <property type="nucleotide sequence ID" value="NZ_CP024870.1"/>
</dbReference>
<name>A0A2K8KHG0_9MOLU</name>
<reference evidence="2 3" key="1">
    <citation type="submission" date="2017-11" db="EMBL/GenBank/DDBJ databases">
        <title>Complete genome sequence of Spiroplasma clarkii CN-5 (DSM 19994).</title>
        <authorList>
            <person name="Tsai Y.-M."/>
            <person name="Chang A."/>
            <person name="Lo W.-S."/>
            <person name="Kuo C.-H."/>
        </authorList>
    </citation>
    <scope>NUCLEOTIDE SEQUENCE [LARGE SCALE GENOMIC DNA]</scope>
    <source>
        <strain evidence="2 3">CN-5</strain>
    </source>
</reference>
<protein>
    <submittedName>
        <fullName evidence="2">Uncharacterized protein</fullName>
    </submittedName>
</protein>
<feature type="transmembrane region" description="Helical" evidence="1">
    <location>
        <begin position="193"/>
        <end position="212"/>
    </location>
</feature>
<evidence type="ECO:0000313" key="3">
    <source>
        <dbReference type="Proteomes" id="UP000231179"/>
    </source>
</evidence>
<evidence type="ECO:0000313" key="2">
    <source>
        <dbReference type="EMBL" id="ATX70682.1"/>
    </source>
</evidence>
<feature type="transmembrane region" description="Helical" evidence="1">
    <location>
        <begin position="41"/>
        <end position="62"/>
    </location>
</feature>
<feature type="transmembrane region" description="Helical" evidence="1">
    <location>
        <begin position="395"/>
        <end position="415"/>
    </location>
</feature>
<accession>A0A2K8KHG0</accession>
<dbReference type="Proteomes" id="UP000231179">
    <property type="component" value="Chromosome"/>
</dbReference>
<feature type="transmembrane region" description="Helical" evidence="1">
    <location>
        <begin position="129"/>
        <end position="147"/>
    </location>
</feature>
<feature type="transmembrane region" description="Helical" evidence="1">
    <location>
        <begin position="251"/>
        <end position="269"/>
    </location>
</feature>
<feature type="transmembrane region" description="Helical" evidence="1">
    <location>
        <begin position="435"/>
        <end position="452"/>
    </location>
</feature>
<proteinExistence type="predicted"/>
<feature type="transmembrane region" description="Helical" evidence="1">
    <location>
        <begin position="224"/>
        <end position="244"/>
    </location>
</feature>
<sequence length="495" mass="57374">MSKILQHNKKKQLIVITITIALIFLTCVFANALITATKTPINLPLIIVLILVITIGCVLKVANKKSKKPIEREYFTIEILLLAMSGYILISNYTIYGFWDLILQFLSPSVLIGFTFIVSICLGMILSNTYARLILIPIIFLYPVQFIQGQNTWMIYGAIISGQCLVEIMIVIVSSLKQNKHNIEILNTQIMIILFKIVIPLLFIALVLFFAIGHDPNATFTNLIYIKNIDSILSLLPLLIFGLLQIVKVKLIISSLIFLIGNILTSLLIKNYLIVSEYNLISIFQNKINTETLNLSEWVFSTITNSLLLGMSIVAVNYFYTEWKIYLKKNIFLEQVRAKFSKQKINNTYNAKFLLLKTAFYQSFYLDECKISLSQYENTKKTYDPMWLQKHVLEIVLQVSFKFLLPLNVFVFMFVSMEYFSEQPNIKIFLECLQGIWVVYLNIFFIIFLTFWSKFQNKYLGKWINVKLNDTDIIVDKKIKKTNKKFSRKALKNKK</sequence>
<feature type="transmembrane region" description="Helical" evidence="1">
    <location>
        <begin position="298"/>
        <end position="320"/>
    </location>
</feature>
<organism evidence="2 3">
    <name type="scientific">Spiroplasma clarkii</name>
    <dbReference type="NCBI Taxonomy" id="2139"/>
    <lineage>
        <taxon>Bacteria</taxon>
        <taxon>Bacillati</taxon>
        <taxon>Mycoplasmatota</taxon>
        <taxon>Mollicutes</taxon>
        <taxon>Entomoplasmatales</taxon>
        <taxon>Spiroplasmataceae</taxon>
        <taxon>Spiroplasma</taxon>
    </lineage>
</organism>
<keyword evidence="1" id="KW-0812">Transmembrane</keyword>
<evidence type="ECO:0000256" key="1">
    <source>
        <dbReference type="SAM" id="Phobius"/>
    </source>
</evidence>
<keyword evidence="1" id="KW-0472">Membrane</keyword>
<feature type="transmembrane region" description="Helical" evidence="1">
    <location>
        <begin position="153"/>
        <end position="173"/>
    </location>
</feature>
<dbReference type="EMBL" id="CP024870">
    <property type="protein sequence ID" value="ATX70682.1"/>
    <property type="molecule type" value="Genomic_DNA"/>
</dbReference>
<gene>
    <name evidence="2" type="ORF">SCLAR_v1c03520</name>
</gene>
<feature type="transmembrane region" description="Helical" evidence="1">
    <location>
        <begin position="101"/>
        <end position="122"/>
    </location>
</feature>
<keyword evidence="3" id="KW-1185">Reference proteome</keyword>
<feature type="transmembrane region" description="Helical" evidence="1">
    <location>
        <begin position="12"/>
        <end position="35"/>
    </location>
</feature>